<name>A0A428KS69_9BACT</name>
<comment type="caution">
    <text evidence="3">The sequence shown here is derived from an EMBL/GenBank/DDBJ whole genome shotgun (WGS) entry which is preliminary data.</text>
</comment>
<feature type="transmembrane region" description="Helical" evidence="1">
    <location>
        <begin position="74"/>
        <end position="97"/>
    </location>
</feature>
<organism evidence="3 4">
    <name type="scientific">Hymenobacter rigui</name>
    <dbReference type="NCBI Taxonomy" id="334424"/>
    <lineage>
        <taxon>Bacteria</taxon>
        <taxon>Pseudomonadati</taxon>
        <taxon>Bacteroidota</taxon>
        <taxon>Cytophagia</taxon>
        <taxon>Cytophagales</taxon>
        <taxon>Hymenobacteraceae</taxon>
        <taxon>Hymenobacter</taxon>
    </lineage>
</organism>
<feature type="domain" description="PH" evidence="2">
    <location>
        <begin position="37"/>
        <end position="180"/>
    </location>
</feature>
<dbReference type="InterPro" id="IPR058916">
    <property type="entry name" value="PH_40"/>
</dbReference>
<dbReference type="RefSeq" id="WP_125419213.1">
    <property type="nucleotide sequence ID" value="NZ_RWIT01000003.1"/>
</dbReference>
<dbReference type="Proteomes" id="UP000273500">
    <property type="component" value="Unassembled WGS sequence"/>
</dbReference>
<dbReference type="OrthoDB" id="884048at2"/>
<proteinExistence type="predicted"/>
<feature type="transmembrane region" description="Helical" evidence="1">
    <location>
        <begin position="48"/>
        <end position="68"/>
    </location>
</feature>
<keyword evidence="1" id="KW-0472">Membrane</keyword>
<keyword evidence="1" id="KW-1133">Transmembrane helix</keyword>
<feature type="transmembrane region" description="Helical" evidence="1">
    <location>
        <begin position="6"/>
        <end position="27"/>
    </location>
</feature>
<gene>
    <name evidence="3" type="ORF">EI291_07625</name>
</gene>
<dbReference type="Pfam" id="PF26566">
    <property type="entry name" value="PH_40"/>
    <property type="match status" value="1"/>
</dbReference>
<keyword evidence="1" id="KW-0812">Transmembrane</keyword>
<dbReference type="AlphaFoldDB" id="A0A428KS69"/>
<sequence>MKLLSFLRPVLEAAAVVGAFLIGLRLVTGLFGRKNRVYRPTALRQFTLLFWPLLCLSVGLPFLGSFFFTEYASTYELVLLLVLAAVVLGFSLPAFVLHVRYYFINQHTTLIFDPKQNVLEVYEGSAQIPFGKRDLVRVEYVTCRSERLFWSPYGYLRLHLRSGDVLTLTTLLLKLDPVAEFLRHTPLERRRRWFCWP</sequence>
<dbReference type="EMBL" id="RWIT01000003">
    <property type="protein sequence ID" value="RSK49357.1"/>
    <property type="molecule type" value="Genomic_DNA"/>
</dbReference>
<protein>
    <recommendedName>
        <fullName evidence="2">PH domain-containing protein</fullName>
    </recommendedName>
</protein>
<keyword evidence="4" id="KW-1185">Reference proteome</keyword>
<accession>A0A428KS69</accession>
<evidence type="ECO:0000313" key="3">
    <source>
        <dbReference type="EMBL" id="RSK49357.1"/>
    </source>
</evidence>
<evidence type="ECO:0000256" key="1">
    <source>
        <dbReference type="SAM" id="Phobius"/>
    </source>
</evidence>
<reference evidence="3 4" key="1">
    <citation type="submission" date="2018-12" db="EMBL/GenBank/DDBJ databases">
        <authorList>
            <person name="Feng G."/>
            <person name="Zhu H."/>
        </authorList>
    </citation>
    <scope>NUCLEOTIDE SEQUENCE [LARGE SCALE GENOMIC DNA]</scope>
    <source>
        <strain evidence="3 4">KCTC 12533</strain>
    </source>
</reference>
<evidence type="ECO:0000313" key="4">
    <source>
        <dbReference type="Proteomes" id="UP000273500"/>
    </source>
</evidence>
<evidence type="ECO:0000259" key="2">
    <source>
        <dbReference type="Pfam" id="PF26566"/>
    </source>
</evidence>